<protein>
    <submittedName>
        <fullName evidence="2">Uncharacterized protein</fullName>
    </submittedName>
</protein>
<dbReference type="EMBL" id="CAMPGE010005929">
    <property type="protein sequence ID" value="CAI2364772.1"/>
    <property type="molecule type" value="Genomic_DNA"/>
</dbReference>
<organism evidence="2 3">
    <name type="scientific">Euplotes crassus</name>
    <dbReference type="NCBI Taxonomy" id="5936"/>
    <lineage>
        <taxon>Eukaryota</taxon>
        <taxon>Sar</taxon>
        <taxon>Alveolata</taxon>
        <taxon>Ciliophora</taxon>
        <taxon>Intramacronucleata</taxon>
        <taxon>Spirotrichea</taxon>
        <taxon>Hypotrichia</taxon>
        <taxon>Euplotida</taxon>
        <taxon>Euplotidae</taxon>
        <taxon>Moneuplotes</taxon>
    </lineage>
</organism>
<feature type="compositionally biased region" description="Basic and acidic residues" evidence="1">
    <location>
        <begin position="14"/>
        <end position="23"/>
    </location>
</feature>
<keyword evidence="3" id="KW-1185">Reference proteome</keyword>
<evidence type="ECO:0000256" key="1">
    <source>
        <dbReference type="SAM" id="MobiDB-lite"/>
    </source>
</evidence>
<dbReference type="Proteomes" id="UP001295684">
    <property type="component" value="Unassembled WGS sequence"/>
</dbReference>
<name>A0AAD1XAI6_EUPCR</name>
<dbReference type="AlphaFoldDB" id="A0AAD1XAI6"/>
<evidence type="ECO:0000313" key="2">
    <source>
        <dbReference type="EMBL" id="CAI2364772.1"/>
    </source>
</evidence>
<proteinExistence type="predicted"/>
<accession>A0AAD1XAI6</accession>
<comment type="caution">
    <text evidence="2">The sequence shown here is derived from an EMBL/GenBank/DDBJ whole genome shotgun (WGS) entry which is preliminary data.</text>
</comment>
<feature type="region of interest" description="Disordered" evidence="1">
    <location>
        <begin position="1"/>
        <end position="23"/>
    </location>
</feature>
<gene>
    <name evidence="2" type="ORF">ECRASSUSDP1_LOCUS6118</name>
</gene>
<evidence type="ECO:0000313" key="3">
    <source>
        <dbReference type="Proteomes" id="UP001295684"/>
    </source>
</evidence>
<sequence length="259" mass="29908">MSQVMERVRKNRREKFESSESKWSNEEFFEDFEEDIFILNLNNDTSQIKRRISMFLEEESLKEQDHSISSEPSSDQPKISSLQEFPLNSESAQQSQALITPKIPKANFRRRRTRRKCIAMDGFEGCMEVKKGEGGQEFGGKQGILKVEKGEEEVKVGVGHFLEEYFEPIMEMPSFEECGSCSVILPHGRLLGYEDAVNYELKELSSTTELINRIPYEFMKNTSKALKYKLQTPKRKGQSALKIRTFNLAMALIVLKKSH</sequence>
<reference evidence="2" key="1">
    <citation type="submission" date="2023-07" db="EMBL/GenBank/DDBJ databases">
        <authorList>
            <consortium name="AG Swart"/>
            <person name="Singh M."/>
            <person name="Singh A."/>
            <person name="Seah K."/>
            <person name="Emmerich C."/>
        </authorList>
    </citation>
    <scope>NUCLEOTIDE SEQUENCE</scope>
    <source>
        <strain evidence="2">DP1</strain>
    </source>
</reference>